<feature type="region of interest" description="Disordered" evidence="1">
    <location>
        <begin position="205"/>
        <end position="244"/>
    </location>
</feature>
<reference evidence="3 4" key="1">
    <citation type="submission" date="2018-10" db="EMBL/GenBank/DDBJ databases">
        <title>Isolation, diversity and antibacterial activity of antinobacteria from the wheat rhizosphere soil.</title>
        <authorList>
            <person name="Sun T."/>
        </authorList>
    </citation>
    <scope>NUCLEOTIDE SEQUENCE [LARGE SCALE GENOMIC DNA]</scope>
    <source>
        <strain evidence="3 4">SJ-23</strain>
    </source>
</reference>
<feature type="transmembrane region" description="Helical" evidence="2">
    <location>
        <begin position="180"/>
        <end position="198"/>
    </location>
</feature>
<feature type="transmembrane region" description="Helical" evidence="2">
    <location>
        <begin position="148"/>
        <end position="168"/>
    </location>
</feature>
<keyword evidence="4" id="KW-1185">Reference proteome</keyword>
<feature type="transmembrane region" description="Helical" evidence="2">
    <location>
        <begin position="90"/>
        <end position="109"/>
    </location>
</feature>
<evidence type="ECO:0000313" key="4">
    <source>
        <dbReference type="Proteomes" id="UP000275048"/>
    </source>
</evidence>
<dbReference type="RefSeq" id="WP_122936632.1">
    <property type="nucleotide sequence ID" value="NZ_JBHSNT010000060.1"/>
</dbReference>
<feature type="transmembrane region" description="Helical" evidence="2">
    <location>
        <begin position="12"/>
        <end position="32"/>
    </location>
</feature>
<keyword evidence="2" id="KW-1133">Transmembrane helix</keyword>
<dbReference type="EMBL" id="RHHB01000011">
    <property type="protein sequence ID" value="RNB50124.1"/>
    <property type="molecule type" value="Genomic_DNA"/>
</dbReference>
<evidence type="ECO:0000256" key="1">
    <source>
        <dbReference type="SAM" id="MobiDB-lite"/>
    </source>
</evidence>
<proteinExistence type="predicted"/>
<dbReference type="Proteomes" id="UP000275048">
    <property type="component" value="Unassembled WGS sequence"/>
</dbReference>
<name>A0A3M8AFY2_9MICO</name>
<evidence type="ECO:0000313" key="3">
    <source>
        <dbReference type="EMBL" id="RNB50124.1"/>
    </source>
</evidence>
<organism evidence="3 4">
    <name type="scientific">Agromyces tardus</name>
    <dbReference type="NCBI Taxonomy" id="2583849"/>
    <lineage>
        <taxon>Bacteria</taxon>
        <taxon>Bacillati</taxon>
        <taxon>Actinomycetota</taxon>
        <taxon>Actinomycetes</taxon>
        <taxon>Micrococcales</taxon>
        <taxon>Microbacteriaceae</taxon>
        <taxon>Agromyces</taxon>
    </lineage>
</organism>
<feature type="transmembrane region" description="Helical" evidence="2">
    <location>
        <begin position="52"/>
        <end position="78"/>
    </location>
</feature>
<accession>A0A3M8AFY2</accession>
<dbReference type="AlphaFoldDB" id="A0A3M8AFY2"/>
<evidence type="ECO:0000256" key="2">
    <source>
        <dbReference type="SAM" id="Phobius"/>
    </source>
</evidence>
<keyword evidence="2" id="KW-0812">Transmembrane</keyword>
<keyword evidence="2" id="KW-0472">Membrane</keyword>
<dbReference type="OrthoDB" id="5007314at2"/>
<comment type="caution">
    <text evidence="3">The sequence shown here is derived from an EMBL/GenBank/DDBJ whole genome shotgun (WGS) entry which is preliminary data.</text>
</comment>
<protein>
    <submittedName>
        <fullName evidence="3">Uncharacterized protein</fullName>
    </submittedName>
</protein>
<feature type="compositionally biased region" description="Low complexity" evidence="1">
    <location>
        <begin position="205"/>
        <end position="224"/>
    </location>
</feature>
<sequence>MRALARTPRATYAAVVAPVALLLVAVALQPWLPPSHLLRDSQVVAIAHGSPHAAYGLVSNLGILVMALTSGAALLGWIALRATPGRMRSLLGGAGLLSLAVVLDDLLLLHETFTFATWARLAFIVAYAGAFAWFLVRFRALIEQRLDLGLLVLAGAALGSSLLVDAALEATQLSVLVEDGAKLLGFVAWSAFVVRAALVAPGARADAAGGAPPTGLDAPTTAATRHPSTHPSARAAPDALHART</sequence>
<feature type="transmembrane region" description="Helical" evidence="2">
    <location>
        <begin position="115"/>
        <end position="136"/>
    </location>
</feature>
<gene>
    <name evidence="3" type="ORF">EDM22_08500</name>
</gene>